<protein>
    <submittedName>
        <fullName evidence="3">Histidine kinase</fullName>
    </submittedName>
</protein>
<evidence type="ECO:0000313" key="4">
    <source>
        <dbReference type="Proteomes" id="UP001487305"/>
    </source>
</evidence>
<dbReference type="Pfam" id="PF02518">
    <property type="entry name" value="HATPase_c"/>
    <property type="match status" value="1"/>
</dbReference>
<dbReference type="SMART" id="SM00387">
    <property type="entry name" value="HATPase_c"/>
    <property type="match status" value="1"/>
</dbReference>
<dbReference type="InterPro" id="IPR010559">
    <property type="entry name" value="Sig_transdc_His_kin_internal"/>
</dbReference>
<accession>A0ABV1JG34</accession>
<dbReference type="Proteomes" id="UP001487305">
    <property type="component" value="Unassembled WGS sequence"/>
</dbReference>
<feature type="domain" description="Histidine kinase/HSP90-like ATPase" evidence="2">
    <location>
        <begin position="325"/>
        <end position="441"/>
    </location>
</feature>
<feature type="transmembrane region" description="Helical" evidence="1">
    <location>
        <begin position="40"/>
        <end position="61"/>
    </location>
</feature>
<keyword evidence="1" id="KW-0472">Membrane</keyword>
<dbReference type="RefSeq" id="WP_349227456.1">
    <property type="nucleotide sequence ID" value="NZ_JBBNOP010000006.1"/>
</dbReference>
<comment type="caution">
    <text evidence="3">The sequence shown here is derived from an EMBL/GenBank/DDBJ whole genome shotgun (WGS) entry which is preliminary data.</text>
</comment>
<dbReference type="GO" id="GO:0016301">
    <property type="term" value="F:kinase activity"/>
    <property type="evidence" value="ECO:0007669"/>
    <property type="project" value="UniProtKB-KW"/>
</dbReference>
<feature type="transmembrane region" description="Helical" evidence="1">
    <location>
        <begin position="177"/>
        <end position="197"/>
    </location>
</feature>
<dbReference type="Gene3D" id="3.30.565.10">
    <property type="entry name" value="Histidine kinase-like ATPase, C-terminal domain"/>
    <property type="match status" value="1"/>
</dbReference>
<dbReference type="EMBL" id="JBBNOP010000006">
    <property type="protein sequence ID" value="MEQ3363017.1"/>
    <property type="molecule type" value="Genomic_DNA"/>
</dbReference>
<evidence type="ECO:0000259" key="2">
    <source>
        <dbReference type="SMART" id="SM00387"/>
    </source>
</evidence>
<dbReference type="PANTHER" id="PTHR34220:SF7">
    <property type="entry name" value="SENSOR HISTIDINE KINASE YPDA"/>
    <property type="match status" value="1"/>
</dbReference>
<dbReference type="SUPFAM" id="SSF55874">
    <property type="entry name" value="ATPase domain of HSP90 chaperone/DNA topoisomerase II/histidine kinase"/>
    <property type="match status" value="1"/>
</dbReference>
<dbReference type="Pfam" id="PF06580">
    <property type="entry name" value="His_kinase"/>
    <property type="match status" value="1"/>
</dbReference>
<keyword evidence="4" id="KW-1185">Reference proteome</keyword>
<reference evidence="3 4" key="1">
    <citation type="submission" date="2024-04" db="EMBL/GenBank/DDBJ databases">
        <title>Human intestinal bacterial collection.</title>
        <authorList>
            <person name="Pauvert C."/>
            <person name="Hitch T.C.A."/>
            <person name="Clavel T."/>
        </authorList>
    </citation>
    <scope>NUCLEOTIDE SEQUENCE [LARGE SCALE GENOMIC DNA]</scope>
    <source>
        <strain evidence="3 4">CLA-KB-H42</strain>
    </source>
</reference>
<proteinExistence type="predicted"/>
<dbReference type="InterPro" id="IPR050640">
    <property type="entry name" value="Bact_2-comp_sensor_kinase"/>
</dbReference>
<organism evidence="3 4">
    <name type="scientific">Raoultibacter massiliensis</name>
    <dbReference type="NCBI Taxonomy" id="1852371"/>
    <lineage>
        <taxon>Bacteria</taxon>
        <taxon>Bacillati</taxon>
        <taxon>Actinomycetota</taxon>
        <taxon>Coriobacteriia</taxon>
        <taxon>Eggerthellales</taxon>
        <taxon>Eggerthellaceae</taxon>
        <taxon>Raoultibacter</taxon>
    </lineage>
</organism>
<keyword evidence="3" id="KW-0808">Transferase</keyword>
<name>A0ABV1JG34_9ACTN</name>
<dbReference type="InterPro" id="IPR036890">
    <property type="entry name" value="HATPase_C_sf"/>
</dbReference>
<keyword evidence="1" id="KW-1133">Transmembrane helix</keyword>
<sequence>MQGMELLNLTLDGYSAVLCAMMAAYVLLVDNRHDRVNQCFAGICFANVVMAIGDMTTWLWAPPLNAIEAAVLTIGNFIFWVMPAPMFLCFTGYIVSFLRRRTTVPAGYLRFSAALFIVYLAGCVASLVNGMFFSVTPEAGYVRGDWFWLGQVIPIALHARNAWIVFRYRAHLNTKELLSFSAYVLLPLIAEAAQVAIFGLALMNTAVALATTIVFMNIQAAHRAELAERSRQLAEARGDIMLSQIQPHFLYNTLTAIRELCLTDSTEAARAVTSFSRFLRENMASLTSKNPIPFERELRHVQTYLELEQRRFGDRLRVEYAIGPTDFSLPPLVVQPLAENAVRHGVTKRGEGGTVRISTTKIPTAYVVTVEDDGVGFALDHEQDTDALLGNGTFVPGQSERQHVGIANVRTRLAATCNGSLRITSNPGKGTVAHIIIPLTGASHD</sequence>
<feature type="transmembrane region" description="Helical" evidence="1">
    <location>
        <begin position="6"/>
        <end position="28"/>
    </location>
</feature>
<evidence type="ECO:0000313" key="3">
    <source>
        <dbReference type="EMBL" id="MEQ3363017.1"/>
    </source>
</evidence>
<evidence type="ECO:0000256" key="1">
    <source>
        <dbReference type="SAM" id="Phobius"/>
    </source>
</evidence>
<dbReference type="PANTHER" id="PTHR34220">
    <property type="entry name" value="SENSOR HISTIDINE KINASE YPDA"/>
    <property type="match status" value="1"/>
</dbReference>
<gene>
    <name evidence="3" type="ORF">AAA083_08515</name>
</gene>
<feature type="transmembrane region" description="Helical" evidence="1">
    <location>
        <begin position="146"/>
        <end position="165"/>
    </location>
</feature>
<keyword evidence="1" id="KW-0812">Transmembrane</keyword>
<feature type="transmembrane region" description="Helical" evidence="1">
    <location>
        <begin position="107"/>
        <end position="134"/>
    </location>
</feature>
<feature type="transmembrane region" description="Helical" evidence="1">
    <location>
        <begin position="73"/>
        <end position="95"/>
    </location>
</feature>
<dbReference type="InterPro" id="IPR003594">
    <property type="entry name" value="HATPase_dom"/>
</dbReference>
<keyword evidence="3" id="KW-0418">Kinase</keyword>